<feature type="compositionally biased region" description="Low complexity" evidence="1">
    <location>
        <begin position="18"/>
        <end position="40"/>
    </location>
</feature>
<dbReference type="InParanoid" id="A0A420XUZ4"/>
<dbReference type="AlphaFoldDB" id="A0A420XUZ4"/>
<evidence type="ECO:0000256" key="1">
    <source>
        <dbReference type="SAM" id="MobiDB-lite"/>
    </source>
</evidence>
<keyword evidence="3" id="KW-1185">Reference proteome</keyword>
<feature type="region of interest" description="Disordered" evidence="1">
    <location>
        <begin position="1"/>
        <end position="48"/>
    </location>
</feature>
<dbReference type="RefSeq" id="WP_121191602.1">
    <property type="nucleotide sequence ID" value="NZ_RBWV01000003.1"/>
</dbReference>
<gene>
    <name evidence="2" type="ORF">CLV35_0237</name>
</gene>
<protein>
    <submittedName>
        <fullName evidence="2">Uncharacterized protein</fullName>
    </submittedName>
</protein>
<evidence type="ECO:0000313" key="3">
    <source>
        <dbReference type="Proteomes" id="UP000281955"/>
    </source>
</evidence>
<comment type="caution">
    <text evidence="2">The sequence shown here is derived from an EMBL/GenBank/DDBJ whole genome shotgun (WGS) entry which is preliminary data.</text>
</comment>
<evidence type="ECO:0000313" key="2">
    <source>
        <dbReference type="EMBL" id="RKS80648.1"/>
    </source>
</evidence>
<dbReference type="Proteomes" id="UP000281955">
    <property type="component" value="Unassembled WGS sequence"/>
</dbReference>
<sequence length="97" mass="10151">MSPERKPALKRRTELHPVEALAAAANETTTAPAAAPASERPTGESVGKVQLNVAVTSAVRGRAQRGALTLGAREGRRIGLAELVTAALEEYLDKHGL</sequence>
<accession>A0A420XUZ4</accession>
<organism evidence="2 3">
    <name type="scientific">Motilibacter peucedani</name>
    <dbReference type="NCBI Taxonomy" id="598650"/>
    <lineage>
        <taxon>Bacteria</taxon>
        <taxon>Bacillati</taxon>
        <taxon>Actinomycetota</taxon>
        <taxon>Actinomycetes</taxon>
        <taxon>Motilibacterales</taxon>
        <taxon>Motilibacteraceae</taxon>
        <taxon>Motilibacter</taxon>
    </lineage>
</organism>
<name>A0A420XUZ4_9ACTN</name>
<dbReference type="EMBL" id="RBWV01000003">
    <property type="protein sequence ID" value="RKS80648.1"/>
    <property type="molecule type" value="Genomic_DNA"/>
</dbReference>
<proteinExistence type="predicted"/>
<reference evidence="2 3" key="1">
    <citation type="submission" date="2018-10" db="EMBL/GenBank/DDBJ databases">
        <title>Genomic Encyclopedia of Archaeal and Bacterial Type Strains, Phase II (KMG-II): from individual species to whole genera.</title>
        <authorList>
            <person name="Goeker M."/>
        </authorList>
    </citation>
    <scope>NUCLEOTIDE SEQUENCE [LARGE SCALE GENOMIC DNA]</scope>
    <source>
        <strain evidence="2 3">RP-AC37</strain>
    </source>
</reference>
<feature type="compositionally biased region" description="Basic and acidic residues" evidence="1">
    <location>
        <begin position="1"/>
        <end position="17"/>
    </location>
</feature>